<proteinExistence type="predicted"/>
<gene>
    <name evidence="2" type="ORF">ENSA5_70070</name>
</gene>
<dbReference type="AlphaFoldDB" id="A0A2S9XAS9"/>
<dbReference type="EMBL" id="PVNK01000311">
    <property type="protein sequence ID" value="PRP89900.1"/>
    <property type="molecule type" value="Genomic_DNA"/>
</dbReference>
<comment type="caution">
    <text evidence="2">The sequence shown here is derived from an EMBL/GenBank/DDBJ whole genome shotgun (WGS) entry which is preliminary data.</text>
</comment>
<dbReference type="Proteomes" id="UP000237968">
    <property type="component" value="Unassembled WGS sequence"/>
</dbReference>
<keyword evidence="1" id="KW-0175">Coiled coil</keyword>
<evidence type="ECO:0000313" key="2">
    <source>
        <dbReference type="EMBL" id="PRP89900.1"/>
    </source>
</evidence>
<accession>A0A2S9XAS9</accession>
<sequence>MRPAYVAWLSTVFVGDFDDETLDVDVEEPPVPPGLGQPDSALAALVDFLHIDPDLFTAAAEGSPANTHDSEALRQWARGLSSKQQKRWLLRAIERPELALGREMIVAFLRQNPAPTVPPRTVAQLRARAHEVCELRENEEAELRERDRARRETERTLELQQLRKRWSANWKQLEKLVDQKHYDEATALTMKLRDADEGRRKPDFEQRLASLKRDFGRRRGYWQRVNARL</sequence>
<evidence type="ECO:0000256" key="1">
    <source>
        <dbReference type="SAM" id="Coils"/>
    </source>
</evidence>
<protein>
    <submittedName>
        <fullName evidence="2">Uncharacterized protein</fullName>
    </submittedName>
</protein>
<feature type="coiled-coil region" evidence="1">
    <location>
        <begin position="122"/>
        <end position="156"/>
    </location>
</feature>
<keyword evidence="3" id="KW-1185">Reference proteome</keyword>
<name>A0A2S9XAS9_9BACT</name>
<reference evidence="2 3" key="1">
    <citation type="submission" date="2018-03" db="EMBL/GenBank/DDBJ databases">
        <title>Draft Genome Sequences of the Obligatory Marine Myxobacteria Enhygromyxa salina SWB005.</title>
        <authorList>
            <person name="Poehlein A."/>
            <person name="Moghaddam J.A."/>
            <person name="Harms H."/>
            <person name="Alanjari M."/>
            <person name="Koenig G.M."/>
            <person name="Daniel R."/>
            <person name="Schaeberle T.F."/>
        </authorList>
    </citation>
    <scope>NUCLEOTIDE SEQUENCE [LARGE SCALE GENOMIC DNA]</scope>
    <source>
        <strain evidence="2 3">SWB005</strain>
    </source>
</reference>
<evidence type="ECO:0000313" key="3">
    <source>
        <dbReference type="Proteomes" id="UP000237968"/>
    </source>
</evidence>
<organism evidence="2 3">
    <name type="scientific">Enhygromyxa salina</name>
    <dbReference type="NCBI Taxonomy" id="215803"/>
    <lineage>
        <taxon>Bacteria</taxon>
        <taxon>Pseudomonadati</taxon>
        <taxon>Myxococcota</taxon>
        <taxon>Polyangia</taxon>
        <taxon>Nannocystales</taxon>
        <taxon>Nannocystaceae</taxon>
        <taxon>Enhygromyxa</taxon>
    </lineage>
</organism>